<evidence type="ECO:0000313" key="3">
    <source>
        <dbReference type="EMBL" id="QEG22629.1"/>
    </source>
</evidence>
<dbReference type="InterPro" id="IPR018391">
    <property type="entry name" value="PQQ_b-propeller_rpt"/>
</dbReference>
<dbReference type="Gene3D" id="2.130.10.10">
    <property type="entry name" value="YVTN repeat-like/Quinoprotein amine dehydrogenase"/>
    <property type="match status" value="2"/>
</dbReference>
<dbReference type="Proteomes" id="UP000322214">
    <property type="component" value="Chromosome"/>
</dbReference>
<dbReference type="InterPro" id="IPR015943">
    <property type="entry name" value="WD40/YVTN_repeat-like_dom_sf"/>
</dbReference>
<accession>A0A5B9PAV0</accession>
<dbReference type="InterPro" id="IPR002372">
    <property type="entry name" value="PQQ_rpt_dom"/>
</dbReference>
<dbReference type="InterPro" id="IPR011047">
    <property type="entry name" value="Quinoprotein_ADH-like_sf"/>
</dbReference>
<dbReference type="KEGG" id="mff:MFFC18_25120"/>
<reference evidence="3 4" key="1">
    <citation type="submission" date="2019-08" db="EMBL/GenBank/DDBJ databases">
        <title>Deep-cultivation of Planctomycetes and their phenomic and genomic characterization uncovers novel biology.</title>
        <authorList>
            <person name="Wiegand S."/>
            <person name="Jogler M."/>
            <person name="Boedeker C."/>
            <person name="Pinto D."/>
            <person name="Vollmers J."/>
            <person name="Rivas-Marin E."/>
            <person name="Kohn T."/>
            <person name="Peeters S.H."/>
            <person name="Heuer A."/>
            <person name="Rast P."/>
            <person name="Oberbeckmann S."/>
            <person name="Bunk B."/>
            <person name="Jeske O."/>
            <person name="Meyerdierks A."/>
            <person name="Storesund J.E."/>
            <person name="Kallscheuer N."/>
            <person name="Luecker S."/>
            <person name="Lage O.M."/>
            <person name="Pohl T."/>
            <person name="Merkel B.J."/>
            <person name="Hornburger P."/>
            <person name="Mueller R.-W."/>
            <person name="Bruemmer F."/>
            <person name="Labrenz M."/>
            <person name="Spormann A.M."/>
            <person name="Op den Camp H."/>
            <person name="Overmann J."/>
            <person name="Amann R."/>
            <person name="Jetten M.S.M."/>
            <person name="Mascher T."/>
            <person name="Medema M.H."/>
            <person name="Devos D.P."/>
            <person name="Kaster A.-K."/>
            <person name="Ovreas L."/>
            <person name="Rohde M."/>
            <person name="Galperin M.Y."/>
            <person name="Jogler C."/>
        </authorList>
    </citation>
    <scope>NUCLEOTIDE SEQUENCE [LARGE SCALE GENOMIC DNA]</scope>
    <source>
        <strain evidence="3 4">FC18</strain>
    </source>
</reference>
<proteinExistence type="predicted"/>
<keyword evidence="1" id="KW-0732">Signal</keyword>
<organism evidence="3 4">
    <name type="scientific">Mariniblastus fucicola</name>
    <dbReference type="NCBI Taxonomy" id="980251"/>
    <lineage>
        <taxon>Bacteria</taxon>
        <taxon>Pseudomonadati</taxon>
        <taxon>Planctomycetota</taxon>
        <taxon>Planctomycetia</taxon>
        <taxon>Pirellulales</taxon>
        <taxon>Pirellulaceae</taxon>
        <taxon>Mariniblastus</taxon>
    </lineage>
</organism>
<dbReference type="PANTHER" id="PTHR34512">
    <property type="entry name" value="CELL SURFACE PROTEIN"/>
    <property type="match status" value="1"/>
</dbReference>
<dbReference type="RefSeq" id="WP_075084568.1">
    <property type="nucleotide sequence ID" value="NZ_CP042912.1"/>
</dbReference>
<keyword evidence="4" id="KW-1185">Reference proteome</keyword>
<dbReference type="STRING" id="980251.GCA_001642875_02142"/>
<feature type="domain" description="Pyrrolo-quinoline quinone repeat" evidence="2">
    <location>
        <begin position="93"/>
        <end position="287"/>
    </location>
</feature>
<protein>
    <submittedName>
        <fullName evidence="3">Outer membrane biogenesis protein BamB</fullName>
    </submittedName>
</protein>
<dbReference type="PANTHER" id="PTHR34512:SF30">
    <property type="entry name" value="OUTER MEMBRANE PROTEIN ASSEMBLY FACTOR BAMB"/>
    <property type="match status" value="1"/>
</dbReference>
<feature type="chain" id="PRO_5022708992" evidence="1">
    <location>
        <begin position="26"/>
        <end position="422"/>
    </location>
</feature>
<dbReference type="AlphaFoldDB" id="A0A5B9PAV0"/>
<dbReference type="SUPFAM" id="SSF50998">
    <property type="entry name" value="Quinoprotein alcohol dehydrogenase-like"/>
    <property type="match status" value="1"/>
</dbReference>
<evidence type="ECO:0000259" key="2">
    <source>
        <dbReference type="Pfam" id="PF13360"/>
    </source>
</evidence>
<dbReference type="EMBL" id="CP042912">
    <property type="protein sequence ID" value="QEG22629.1"/>
    <property type="molecule type" value="Genomic_DNA"/>
</dbReference>
<evidence type="ECO:0000256" key="1">
    <source>
        <dbReference type="SAM" id="SignalP"/>
    </source>
</evidence>
<sequence length="422" mass="45180" precursor="true">MKLKHDRIPVYVLACVLSIAGTVSADDWTGFLGPGAASVAADAVLPKVIDDESNVSWKIPLPAKGASSPIIVGDNVIVTCSGGQGDKQNELMVVCVDKNSGAKKWEQKFWATGRCFCHPLSANAAPTPATDGERIFAFYSSNDIACLDLDGNLLWYRGLAADRPKAGNDVGMSSSPVVVDDVVVCQVENAGDSFATGLDAKTGETVWSQDRGKTAVWATPLVIKTRDGKNLVLVQSADKIDVLDPKTGEVKFQQEGDVSTISSACIVGDTVITPMDGTTAFQVSSDGSIEPKWSQGQIKAGSPSYQVTENSIFTCNSRGILRVWDRESGDKKKEARIDGSYWATPIIADGHMYCFGDDGTFRLVNLHMGDDQKPEVVQQHKFLAPAKDGADTKGEVFLGSPAISGNAMFVRSNNFLWKFAAE</sequence>
<dbReference type="Pfam" id="PF13360">
    <property type="entry name" value="PQQ_2"/>
    <property type="match status" value="1"/>
</dbReference>
<evidence type="ECO:0000313" key="4">
    <source>
        <dbReference type="Proteomes" id="UP000322214"/>
    </source>
</evidence>
<gene>
    <name evidence="3" type="ORF">MFFC18_25120</name>
</gene>
<dbReference type="OrthoDB" id="244732at2"/>
<name>A0A5B9PAV0_9BACT</name>
<feature type="signal peptide" evidence="1">
    <location>
        <begin position="1"/>
        <end position="25"/>
    </location>
</feature>
<dbReference type="SMART" id="SM00564">
    <property type="entry name" value="PQQ"/>
    <property type="match status" value="3"/>
</dbReference>